<sequence length="362" mass="39271">MQFSLFQPLPYFAPELPTGWPQSPSKFAPRYGLDSVRHNLEIIEAADEGGFDYIAVAEHHYAARQLCPSPTLAAALISQRVKNAKLAILGVDLPLHNPVQVAEELAMLDTFSGGNLLVGLFRGTPNEYATYGHNPGESKAMFEEGVELLLSAWSEPEPFGWEGVHYRHRMVSIWPQPVQRPRPPVLVSGNSPASAEFAAKHRLKIGLSFMPVEFIPKAVTGYHEAAERHGWKPGPEDVLWRGFAHVAETDEKAKEVAKKYNFGDLHGILAPTERQAPSFLSVVSEAMEAGFGGAFSGGGGAVQTPTPQPILGSPDTVVERLRAVQEAGVGIADLILSSDALPPEVVLEAVNLMCKDVIPAFR</sequence>
<reference evidence="5" key="1">
    <citation type="journal article" date="2019" name="Int. J. Syst. Evol. Microbiol.">
        <title>The Global Catalogue of Microorganisms (GCM) 10K type strain sequencing project: providing services to taxonomists for standard genome sequencing and annotation.</title>
        <authorList>
            <consortium name="The Broad Institute Genomics Platform"/>
            <consortium name="The Broad Institute Genome Sequencing Center for Infectious Disease"/>
            <person name="Wu L."/>
            <person name="Ma J."/>
        </authorList>
    </citation>
    <scope>NUCLEOTIDE SEQUENCE [LARGE SCALE GENOMIC DNA]</scope>
    <source>
        <strain evidence="5">JCM 16924</strain>
    </source>
</reference>
<dbReference type="Pfam" id="PF00296">
    <property type="entry name" value="Bac_luciferase"/>
    <property type="match status" value="1"/>
</dbReference>
<accession>A0ABP7TFK4</accession>
<evidence type="ECO:0000256" key="2">
    <source>
        <dbReference type="ARBA" id="ARBA00023033"/>
    </source>
</evidence>
<dbReference type="PANTHER" id="PTHR30137:SF8">
    <property type="entry name" value="BLR5498 PROTEIN"/>
    <property type="match status" value="1"/>
</dbReference>
<dbReference type="EMBL" id="BAAAZX010000037">
    <property type="protein sequence ID" value="GAA4025350.1"/>
    <property type="molecule type" value="Genomic_DNA"/>
</dbReference>
<evidence type="ECO:0000313" key="5">
    <source>
        <dbReference type="Proteomes" id="UP001500456"/>
    </source>
</evidence>
<gene>
    <name evidence="4" type="ORF">GCM10022232_83520</name>
</gene>
<dbReference type="SUPFAM" id="SSF51679">
    <property type="entry name" value="Bacterial luciferase-like"/>
    <property type="match status" value="1"/>
</dbReference>
<feature type="domain" description="Luciferase-like" evidence="3">
    <location>
        <begin position="25"/>
        <end position="329"/>
    </location>
</feature>
<dbReference type="InterPro" id="IPR036661">
    <property type="entry name" value="Luciferase-like_sf"/>
</dbReference>
<dbReference type="InterPro" id="IPR011251">
    <property type="entry name" value="Luciferase-like_dom"/>
</dbReference>
<proteinExistence type="predicted"/>
<dbReference type="PANTHER" id="PTHR30137">
    <property type="entry name" value="LUCIFERASE-LIKE MONOOXYGENASE"/>
    <property type="match status" value="1"/>
</dbReference>
<evidence type="ECO:0000259" key="3">
    <source>
        <dbReference type="Pfam" id="PF00296"/>
    </source>
</evidence>
<dbReference type="Proteomes" id="UP001500456">
    <property type="component" value="Unassembled WGS sequence"/>
</dbReference>
<dbReference type="InterPro" id="IPR050766">
    <property type="entry name" value="Bact_Lucif_Oxidored"/>
</dbReference>
<dbReference type="Gene3D" id="3.20.20.30">
    <property type="entry name" value="Luciferase-like domain"/>
    <property type="match status" value="1"/>
</dbReference>
<dbReference type="RefSeq" id="WP_345570590.1">
    <property type="nucleotide sequence ID" value="NZ_BAAAZX010000037.1"/>
</dbReference>
<keyword evidence="5" id="KW-1185">Reference proteome</keyword>
<keyword evidence="2" id="KW-0503">Monooxygenase</keyword>
<comment type="caution">
    <text evidence="4">The sequence shown here is derived from an EMBL/GenBank/DDBJ whole genome shotgun (WGS) entry which is preliminary data.</text>
</comment>
<keyword evidence="1" id="KW-0560">Oxidoreductase</keyword>
<protein>
    <submittedName>
        <fullName evidence="4">LLM class flavin-dependent oxidoreductase</fullName>
    </submittedName>
</protein>
<name>A0ABP7TFK4_9ACTN</name>
<evidence type="ECO:0000256" key="1">
    <source>
        <dbReference type="ARBA" id="ARBA00023002"/>
    </source>
</evidence>
<organism evidence="4 5">
    <name type="scientific">Streptomyces plumbiresistens</name>
    <dbReference type="NCBI Taxonomy" id="511811"/>
    <lineage>
        <taxon>Bacteria</taxon>
        <taxon>Bacillati</taxon>
        <taxon>Actinomycetota</taxon>
        <taxon>Actinomycetes</taxon>
        <taxon>Kitasatosporales</taxon>
        <taxon>Streptomycetaceae</taxon>
        <taxon>Streptomyces</taxon>
    </lineage>
</organism>
<evidence type="ECO:0000313" key="4">
    <source>
        <dbReference type="EMBL" id="GAA4025350.1"/>
    </source>
</evidence>